<feature type="compositionally biased region" description="Low complexity" evidence="1">
    <location>
        <begin position="198"/>
        <end position="208"/>
    </location>
</feature>
<proteinExistence type="predicted"/>
<comment type="caution">
    <text evidence="2">The sequence shown here is derived from an EMBL/GenBank/DDBJ whole genome shotgun (WGS) entry which is preliminary data.</text>
</comment>
<organism evidence="2">
    <name type="scientific">Daucus carota subsp. sativus</name>
    <name type="common">Carrot</name>
    <dbReference type="NCBI Taxonomy" id="79200"/>
    <lineage>
        <taxon>Eukaryota</taxon>
        <taxon>Viridiplantae</taxon>
        <taxon>Streptophyta</taxon>
        <taxon>Embryophyta</taxon>
        <taxon>Tracheophyta</taxon>
        <taxon>Spermatophyta</taxon>
        <taxon>Magnoliopsida</taxon>
        <taxon>eudicotyledons</taxon>
        <taxon>Gunneridae</taxon>
        <taxon>Pentapetalae</taxon>
        <taxon>asterids</taxon>
        <taxon>campanulids</taxon>
        <taxon>Apiales</taxon>
        <taxon>Apiaceae</taxon>
        <taxon>Apioideae</taxon>
        <taxon>Scandiceae</taxon>
        <taxon>Daucinae</taxon>
        <taxon>Daucus</taxon>
        <taxon>Daucus sect. Daucus</taxon>
    </lineage>
</organism>
<evidence type="ECO:0000256" key="1">
    <source>
        <dbReference type="SAM" id="MobiDB-lite"/>
    </source>
</evidence>
<feature type="compositionally biased region" description="Polar residues" evidence="1">
    <location>
        <begin position="362"/>
        <end position="383"/>
    </location>
</feature>
<sequence length="473" mass="53636">MESMMLPILAPHAKNTTWLKKGRISAKKGNSELPKESLEEFKKRNAVFEERRYSTSSSPYYKELTDFTLDINKEKVQINKEKSPAIEFYEANSDKFEKDVLSTDQSAQPSTIPGGNSRFRKVAKLFSGKNNLELNKESLDELNKRNAVLQEKGYTASSPYYKGLTDFTLDIHKEKIPTTGHESTPSHSKPDIFPPDQSSDSSATSKGSTWSQKATRFFTKKKSSDLTESSLEEFNRRNAILEEKRYFHISPYYVGLTDFTLDIKKEKVPVIEIHEAASVTSSTRSSFIVRMQQLGTFCFFFKNKVKKYVSSSSSSSQSRISKDRDSGKEVKSTLTKSNVAHLFNEGKPLRERDLPTDHAAPSQLQTSQTQLPPVPQVSQPAETSETKEMNPTEQSDTEGKRKPFTWADTYRPYTLTDFIGNRETATELKAATDLNNHCGTLVATVSGLLRMRKETYKALKWSSPQYNPHFCYC</sequence>
<evidence type="ECO:0000313" key="2">
    <source>
        <dbReference type="EMBL" id="KZM83985.1"/>
    </source>
</evidence>
<feature type="compositionally biased region" description="Basic and acidic residues" evidence="1">
    <location>
        <begin position="320"/>
        <end position="331"/>
    </location>
</feature>
<feature type="region of interest" description="Disordered" evidence="1">
    <location>
        <begin position="177"/>
        <end position="208"/>
    </location>
</feature>
<dbReference type="Gramene" id="KZM83985">
    <property type="protein sequence ID" value="KZM83985"/>
    <property type="gene ID" value="DCAR_028593"/>
</dbReference>
<protein>
    <submittedName>
        <fullName evidence="2">Uncharacterized protein</fullName>
    </submittedName>
</protein>
<dbReference type="STRING" id="79200.A0A175YK87"/>
<accession>A0A175YK87</accession>
<feature type="region of interest" description="Disordered" evidence="1">
    <location>
        <begin position="312"/>
        <end position="400"/>
    </location>
</feature>
<dbReference type="EMBL" id="LNRQ01000008">
    <property type="protein sequence ID" value="KZM83985.1"/>
    <property type="molecule type" value="Genomic_DNA"/>
</dbReference>
<gene>
    <name evidence="2" type="ORF">DCAR_028593</name>
</gene>
<dbReference type="AlphaFoldDB" id="A0A175YK87"/>
<reference evidence="2" key="1">
    <citation type="journal article" date="2016" name="Nat. Genet.">
        <title>A high-quality carrot genome assembly provides new insights into carotenoid accumulation and asterid genome evolution.</title>
        <authorList>
            <person name="Iorizzo M."/>
            <person name="Ellison S."/>
            <person name="Senalik D."/>
            <person name="Zeng P."/>
            <person name="Satapoomin P."/>
            <person name="Huang J."/>
            <person name="Bowman M."/>
            <person name="Iovene M."/>
            <person name="Sanseverino W."/>
            <person name="Cavagnaro P."/>
            <person name="Yildiz M."/>
            <person name="Macko-Podgorni A."/>
            <person name="Moranska E."/>
            <person name="Grzebelus E."/>
            <person name="Grzebelus D."/>
            <person name="Ashrafi H."/>
            <person name="Zheng Z."/>
            <person name="Cheng S."/>
            <person name="Spooner D."/>
            <person name="Van Deynze A."/>
            <person name="Simon P."/>
        </authorList>
    </citation>
    <scope>NUCLEOTIDE SEQUENCE [LARGE SCALE GENOMIC DNA]</scope>
    <source>
        <tissue evidence="2">Leaf</tissue>
    </source>
</reference>
<feature type="compositionally biased region" description="Basic and acidic residues" evidence="1">
    <location>
        <begin position="347"/>
        <end position="356"/>
    </location>
</feature>
<name>A0A175YK87_DAUCS</name>